<dbReference type="PROSITE" id="PS50043">
    <property type="entry name" value="HTH_LUXR_2"/>
    <property type="match status" value="1"/>
</dbReference>
<dbReference type="InterPro" id="IPR001789">
    <property type="entry name" value="Sig_transdc_resp-reg_receiver"/>
</dbReference>
<dbReference type="EMBL" id="JABEMC010000003">
    <property type="protein sequence ID" value="NNG78837.1"/>
    <property type="molecule type" value="Genomic_DNA"/>
</dbReference>
<dbReference type="Proteomes" id="UP000549517">
    <property type="component" value="Unassembled WGS sequence"/>
</dbReference>
<protein>
    <submittedName>
        <fullName evidence="9">DNA-binding response regulator</fullName>
    </submittedName>
    <submittedName>
        <fullName evidence="8">Response regulator transcription factor</fullName>
    </submittedName>
</protein>
<comment type="caution">
    <text evidence="9">The sequence shown here is derived from an EMBL/GenBank/DDBJ whole genome shotgun (WGS) entry which is preliminary data.</text>
</comment>
<dbReference type="GO" id="GO:0003677">
    <property type="term" value="F:DNA binding"/>
    <property type="evidence" value="ECO:0007669"/>
    <property type="project" value="UniProtKB-KW"/>
</dbReference>
<accession>A0A2N6PFA4</accession>
<evidence type="ECO:0000256" key="3">
    <source>
        <dbReference type="ARBA" id="ARBA00023125"/>
    </source>
</evidence>
<evidence type="ECO:0000313" key="11">
    <source>
        <dbReference type="Proteomes" id="UP000549517"/>
    </source>
</evidence>
<dbReference type="Pfam" id="PF00196">
    <property type="entry name" value="GerE"/>
    <property type="match status" value="1"/>
</dbReference>
<dbReference type="InterPro" id="IPR058245">
    <property type="entry name" value="NreC/VraR/RcsB-like_REC"/>
</dbReference>
<dbReference type="AlphaFoldDB" id="A0A2N6PFA4"/>
<keyword evidence="4" id="KW-0804">Transcription</keyword>
<evidence type="ECO:0000259" key="7">
    <source>
        <dbReference type="PROSITE" id="PS50110"/>
    </source>
</evidence>
<dbReference type="SMART" id="SM00421">
    <property type="entry name" value="HTH_LUXR"/>
    <property type="match status" value="1"/>
</dbReference>
<dbReference type="GO" id="GO:0006355">
    <property type="term" value="P:regulation of DNA-templated transcription"/>
    <property type="evidence" value="ECO:0007669"/>
    <property type="project" value="InterPro"/>
</dbReference>
<dbReference type="CDD" id="cd17535">
    <property type="entry name" value="REC_NarL-like"/>
    <property type="match status" value="1"/>
</dbReference>
<evidence type="ECO:0000256" key="1">
    <source>
        <dbReference type="ARBA" id="ARBA00022553"/>
    </source>
</evidence>
<dbReference type="PROSITE" id="PS00622">
    <property type="entry name" value="HTH_LUXR_1"/>
    <property type="match status" value="1"/>
</dbReference>
<evidence type="ECO:0000313" key="8">
    <source>
        <dbReference type="EMBL" id="NNG78837.1"/>
    </source>
</evidence>
<name>A0A2N6PFA4_9MICO</name>
<dbReference type="GO" id="GO:0000160">
    <property type="term" value="P:phosphorelay signal transduction system"/>
    <property type="evidence" value="ECO:0007669"/>
    <property type="project" value="InterPro"/>
</dbReference>
<dbReference type="SUPFAM" id="SSF52172">
    <property type="entry name" value="CheY-like"/>
    <property type="match status" value="1"/>
</dbReference>
<reference evidence="9 10" key="1">
    <citation type="submission" date="2017-09" db="EMBL/GenBank/DDBJ databases">
        <title>Bacterial strain isolated from the female urinary microbiota.</title>
        <authorList>
            <person name="Thomas-White K."/>
            <person name="Kumar N."/>
            <person name="Forster S."/>
            <person name="Putonti C."/>
            <person name="Lawley T."/>
            <person name="Wolfe A.J."/>
        </authorList>
    </citation>
    <scope>NUCLEOTIDE SEQUENCE [LARGE SCALE GENOMIC DNA]</scope>
    <source>
        <strain evidence="9 10">UMB0680</strain>
    </source>
</reference>
<dbReference type="RefSeq" id="WP_102162726.1">
    <property type="nucleotide sequence ID" value="NZ_BAAAKH010000001.1"/>
</dbReference>
<proteinExistence type="predicted"/>
<dbReference type="EMBL" id="PNFZ01000007">
    <property type="protein sequence ID" value="PMB97377.1"/>
    <property type="molecule type" value="Genomic_DNA"/>
</dbReference>
<dbReference type="PRINTS" id="PR00038">
    <property type="entry name" value="HTHLUXR"/>
</dbReference>
<feature type="domain" description="Response regulatory" evidence="7">
    <location>
        <begin position="11"/>
        <end position="133"/>
    </location>
</feature>
<gene>
    <name evidence="9" type="ORF">CJ198_11355</name>
    <name evidence="8" type="ORF">HLA91_05520</name>
</gene>
<keyword evidence="1 5" id="KW-0597">Phosphoprotein</keyword>
<evidence type="ECO:0000256" key="5">
    <source>
        <dbReference type="PROSITE-ProRule" id="PRU00169"/>
    </source>
</evidence>
<evidence type="ECO:0000313" key="9">
    <source>
        <dbReference type="EMBL" id="PMB97377.1"/>
    </source>
</evidence>
<feature type="modified residue" description="4-aspartylphosphate" evidence="5">
    <location>
        <position position="68"/>
    </location>
</feature>
<dbReference type="CDD" id="cd06170">
    <property type="entry name" value="LuxR_C_like"/>
    <property type="match status" value="1"/>
</dbReference>
<reference evidence="8 11" key="2">
    <citation type="submission" date="2020-05" db="EMBL/GenBank/DDBJ databases">
        <title>MicrobeNet Type strains.</title>
        <authorList>
            <person name="Nicholson A.C."/>
        </authorList>
    </citation>
    <scope>NUCLEOTIDE SEQUENCE [LARGE SCALE GENOMIC DNA]</scope>
    <source>
        <strain evidence="8 11">CCUG 46604</strain>
    </source>
</reference>
<keyword evidence="3 9" id="KW-0238">DNA-binding</keyword>
<keyword evidence="2" id="KW-0805">Transcription regulation</keyword>
<organism evidence="9 10">
    <name type="scientific">Brevibacterium luteolum</name>
    <dbReference type="NCBI Taxonomy" id="199591"/>
    <lineage>
        <taxon>Bacteria</taxon>
        <taxon>Bacillati</taxon>
        <taxon>Actinomycetota</taxon>
        <taxon>Actinomycetes</taxon>
        <taxon>Micrococcales</taxon>
        <taxon>Brevibacteriaceae</taxon>
        <taxon>Brevibacterium</taxon>
    </lineage>
</organism>
<dbReference type="PANTHER" id="PTHR43214:SF24">
    <property type="entry name" value="TRANSCRIPTIONAL REGULATORY PROTEIN NARL-RELATED"/>
    <property type="match status" value="1"/>
</dbReference>
<dbReference type="InterPro" id="IPR011006">
    <property type="entry name" value="CheY-like_superfamily"/>
</dbReference>
<dbReference type="Gene3D" id="3.40.50.2300">
    <property type="match status" value="1"/>
</dbReference>
<feature type="domain" description="HTH luxR-type" evidence="6">
    <location>
        <begin position="162"/>
        <end position="227"/>
    </location>
</feature>
<sequence length="235" mass="25038">MTIVEPYDRIRVIVTDDDAFTRDAIAELLGNDAAISVDSTFSDGAEMLAAVEPLGREAVKNIDVILCDISMPEVGGIEATRRLRAAGVRVPIILLTSFDSEENLIQALAAGANGYLIKTADVVQIRSAIDAVLSGTAVISPDAAGFGATITHEPAASANPAEEMAQLGLTDREEGVLYLLCQGLSNHEIARKLDIREGTVKVHVTSIMRKFNVRSRLELVVEAFNSGIVSPEGVH</sequence>
<evidence type="ECO:0000313" key="10">
    <source>
        <dbReference type="Proteomes" id="UP000235703"/>
    </source>
</evidence>
<dbReference type="SUPFAM" id="SSF46894">
    <property type="entry name" value="C-terminal effector domain of the bipartite response regulators"/>
    <property type="match status" value="1"/>
</dbReference>
<dbReference type="InterPro" id="IPR000792">
    <property type="entry name" value="Tscrpt_reg_LuxR_C"/>
</dbReference>
<dbReference type="InterPro" id="IPR039420">
    <property type="entry name" value="WalR-like"/>
</dbReference>
<dbReference type="Pfam" id="PF00072">
    <property type="entry name" value="Response_reg"/>
    <property type="match status" value="1"/>
</dbReference>
<dbReference type="PROSITE" id="PS50110">
    <property type="entry name" value="RESPONSE_REGULATORY"/>
    <property type="match status" value="1"/>
</dbReference>
<dbReference type="PANTHER" id="PTHR43214">
    <property type="entry name" value="TWO-COMPONENT RESPONSE REGULATOR"/>
    <property type="match status" value="1"/>
</dbReference>
<evidence type="ECO:0000259" key="6">
    <source>
        <dbReference type="PROSITE" id="PS50043"/>
    </source>
</evidence>
<dbReference type="SMART" id="SM00448">
    <property type="entry name" value="REC"/>
    <property type="match status" value="1"/>
</dbReference>
<evidence type="ECO:0000256" key="2">
    <source>
        <dbReference type="ARBA" id="ARBA00023015"/>
    </source>
</evidence>
<keyword evidence="10" id="KW-1185">Reference proteome</keyword>
<dbReference type="Proteomes" id="UP000235703">
    <property type="component" value="Unassembled WGS sequence"/>
</dbReference>
<evidence type="ECO:0000256" key="4">
    <source>
        <dbReference type="ARBA" id="ARBA00023163"/>
    </source>
</evidence>
<dbReference type="InterPro" id="IPR016032">
    <property type="entry name" value="Sig_transdc_resp-reg_C-effctor"/>
</dbReference>
<dbReference type="OrthoDB" id="9808843at2"/>